<feature type="region of interest" description="Disordered" evidence="1">
    <location>
        <begin position="344"/>
        <end position="365"/>
    </location>
</feature>
<organism evidence="4 5">
    <name type="scientific">Diaporthe helianthi</name>
    <dbReference type="NCBI Taxonomy" id="158607"/>
    <lineage>
        <taxon>Eukaryota</taxon>
        <taxon>Fungi</taxon>
        <taxon>Dikarya</taxon>
        <taxon>Ascomycota</taxon>
        <taxon>Pezizomycotina</taxon>
        <taxon>Sordariomycetes</taxon>
        <taxon>Sordariomycetidae</taxon>
        <taxon>Diaporthales</taxon>
        <taxon>Diaporthaceae</taxon>
        <taxon>Diaporthe</taxon>
    </lineage>
</organism>
<feature type="transmembrane region" description="Helical" evidence="2">
    <location>
        <begin position="208"/>
        <end position="229"/>
    </location>
</feature>
<feature type="region of interest" description="Disordered" evidence="1">
    <location>
        <begin position="287"/>
        <end position="325"/>
    </location>
</feature>
<keyword evidence="2" id="KW-1133">Transmembrane helix</keyword>
<evidence type="ECO:0000313" key="5">
    <source>
        <dbReference type="Proteomes" id="UP000094444"/>
    </source>
</evidence>
<name>A0A2P5HQR1_DIAHE</name>
<evidence type="ECO:0000313" key="4">
    <source>
        <dbReference type="EMBL" id="POS72568.1"/>
    </source>
</evidence>
<protein>
    <submittedName>
        <fullName evidence="4">Integral membrane protein</fullName>
    </submittedName>
</protein>
<feature type="transmembrane region" description="Helical" evidence="2">
    <location>
        <begin position="86"/>
        <end position="110"/>
    </location>
</feature>
<feature type="transmembrane region" description="Helical" evidence="2">
    <location>
        <begin position="20"/>
        <end position="41"/>
    </location>
</feature>
<feature type="transmembrane region" description="Helical" evidence="2">
    <location>
        <begin position="122"/>
        <end position="145"/>
    </location>
</feature>
<dbReference type="AlphaFoldDB" id="A0A2P5HQR1"/>
<dbReference type="InterPro" id="IPR056120">
    <property type="entry name" value="DUF7703"/>
</dbReference>
<feature type="domain" description="DUF7703" evidence="3">
    <location>
        <begin position="23"/>
        <end position="265"/>
    </location>
</feature>
<comment type="caution">
    <text evidence="4">The sequence shown here is derived from an EMBL/GenBank/DDBJ whole genome shotgun (WGS) entry which is preliminary data.</text>
</comment>
<sequence>MFIIRRGDRGIAGDSLVTGPALFVITAFISMALYNVLELIIIIFTKFKKRRGLYFWSMLVATVGISLNAIGYLLKFLQPHVGLASRLTYVSLALVGWSSMTTGQSVVLYSRLHLLLHNRRKLRFILGMIIFDAIVCHVPISVLFFSVNSDNSDPFITPYSIYEKVQLTVFFIQECAISFVYIQESWKFLQARHLAFESSNKNIDGRKIMLSLIFINVIIMMLDISILVLEFSGFYDLQTSWKALVYSIKLKLEFSILNKLIEVVKARNPDLFDSEGVRMTLINGGKQTINKSRSSGGKSSVNKTAGQASEQRGTITEAEQGNSPVTNVMGSIATVVTVSQDKRQIEKDVNSSRWPGSYGKGVPLC</sequence>
<dbReference type="OrthoDB" id="405906at2759"/>
<gene>
    <name evidence="4" type="ORF">DHEL01_v209035</name>
</gene>
<dbReference type="InParanoid" id="A0A2P5HQR1"/>
<accession>A0A2P5HQR1</accession>
<keyword evidence="5" id="KW-1185">Reference proteome</keyword>
<keyword evidence="2" id="KW-0812">Transmembrane</keyword>
<feature type="transmembrane region" description="Helical" evidence="2">
    <location>
        <begin position="53"/>
        <end position="74"/>
    </location>
</feature>
<dbReference type="STRING" id="158607.A0A2P5HQR1"/>
<evidence type="ECO:0000259" key="3">
    <source>
        <dbReference type="Pfam" id="PF24802"/>
    </source>
</evidence>
<dbReference type="PANTHER" id="PTHR37013:SF3">
    <property type="entry name" value="INTEGRAL MEMBRANE PROTEIN (AFU_ORTHOLOGUE AFUA_1G05950)"/>
    <property type="match status" value="1"/>
</dbReference>
<evidence type="ECO:0000256" key="1">
    <source>
        <dbReference type="SAM" id="MobiDB-lite"/>
    </source>
</evidence>
<proteinExistence type="predicted"/>
<reference evidence="4" key="1">
    <citation type="submission" date="2017-09" db="EMBL/GenBank/DDBJ databases">
        <title>Polyketide synthases of a Diaporthe helianthi virulent isolate.</title>
        <authorList>
            <person name="Baroncelli R."/>
        </authorList>
    </citation>
    <scope>NUCLEOTIDE SEQUENCE [LARGE SCALE GENOMIC DNA]</scope>
    <source>
        <strain evidence="4">7/96</strain>
    </source>
</reference>
<dbReference type="Proteomes" id="UP000094444">
    <property type="component" value="Unassembled WGS sequence"/>
</dbReference>
<dbReference type="PANTHER" id="PTHR37013">
    <property type="entry name" value="INTEGRAL MEMBRANE PROTEIN (AFU_ORTHOLOGUE AFUA_1G05950)-RELATED"/>
    <property type="match status" value="1"/>
</dbReference>
<dbReference type="Pfam" id="PF24802">
    <property type="entry name" value="DUF7703"/>
    <property type="match status" value="1"/>
</dbReference>
<keyword evidence="2" id="KW-0472">Membrane</keyword>
<feature type="transmembrane region" description="Helical" evidence="2">
    <location>
        <begin position="165"/>
        <end position="182"/>
    </location>
</feature>
<dbReference type="EMBL" id="MAVT02000971">
    <property type="protein sequence ID" value="POS72568.1"/>
    <property type="molecule type" value="Genomic_DNA"/>
</dbReference>
<evidence type="ECO:0000256" key="2">
    <source>
        <dbReference type="SAM" id="Phobius"/>
    </source>
</evidence>